<protein>
    <submittedName>
        <fullName evidence="1">3126_t:CDS:1</fullName>
    </submittedName>
</protein>
<accession>A0ACA9LS21</accession>
<keyword evidence="2" id="KW-1185">Reference proteome</keyword>
<comment type="caution">
    <text evidence="1">The sequence shown here is derived from an EMBL/GenBank/DDBJ whole genome shotgun (WGS) entry which is preliminary data.</text>
</comment>
<proteinExistence type="predicted"/>
<organism evidence="1 2">
    <name type="scientific">Scutellospora calospora</name>
    <dbReference type="NCBI Taxonomy" id="85575"/>
    <lineage>
        <taxon>Eukaryota</taxon>
        <taxon>Fungi</taxon>
        <taxon>Fungi incertae sedis</taxon>
        <taxon>Mucoromycota</taxon>
        <taxon>Glomeromycotina</taxon>
        <taxon>Glomeromycetes</taxon>
        <taxon>Diversisporales</taxon>
        <taxon>Gigasporaceae</taxon>
        <taxon>Scutellospora</taxon>
    </lineage>
</organism>
<name>A0ACA9LS21_9GLOM</name>
<gene>
    <name evidence="1" type="ORF">SCALOS_LOCUS4880</name>
</gene>
<sequence length="408" mass="47042">VFWISPTQQNLYQQFHNVVLNDNTCKTNKYNMYLSVFMIRDNSRRFRNMMNTLVEDELASIYKWILQRLMMMTDNLARAFTLFQFNAGIQSTQSIKSFNSIIKKALNSASTLCDIEKIINKRHEDKSQYCSLVSFPIEISESETINDNFIEDVLDKPQATLQSLLSNDLLRKENLVILFVDRTHICTCIETITKGIIYSIHTKLDFNIKSFLVLVVLELTPNSSFQVNFVFQSISGFDKPDCNKVDHKYISQRNRYRIAFSTAKVAINVALETNKDAELVQLLKDFITANQKEHNTKETEETKEINSVENNNSNQDQKTSEVIPLQQHLIDQITSLQVTRICDTSCKKRIKAVIEISKRKALNEVTNIVQEADNSETSSKQQCKCLLCKKPGHYQKKCPFVNVTNVTK</sequence>
<reference evidence="1" key="1">
    <citation type="submission" date="2021-06" db="EMBL/GenBank/DDBJ databases">
        <authorList>
            <person name="Kallberg Y."/>
            <person name="Tangrot J."/>
            <person name="Rosling A."/>
        </authorList>
    </citation>
    <scope>NUCLEOTIDE SEQUENCE</scope>
    <source>
        <strain evidence="1">AU212A</strain>
    </source>
</reference>
<dbReference type="Proteomes" id="UP000789860">
    <property type="component" value="Unassembled WGS sequence"/>
</dbReference>
<evidence type="ECO:0000313" key="2">
    <source>
        <dbReference type="Proteomes" id="UP000789860"/>
    </source>
</evidence>
<feature type="non-terminal residue" evidence="1">
    <location>
        <position position="1"/>
    </location>
</feature>
<dbReference type="EMBL" id="CAJVPM010007122">
    <property type="protein sequence ID" value="CAG8542181.1"/>
    <property type="molecule type" value="Genomic_DNA"/>
</dbReference>
<evidence type="ECO:0000313" key="1">
    <source>
        <dbReference type="EMBL" id="CAG8542181.1"/>
    </source>
</evidence>